<comment type="subunit">
    <text evidence="2">HflC and HflK may interact to form a multimeric complex.</text>
</comment>
<dbReference type="GO" id="GO:0008233">
    <property type="term" value="F:peptidase activity"/>
    <property type="evidence" value="ECO:0007669"/>
    <property type="project" value="UniProtKB-KW"/>
</dbReference>
<dbReference type="PANTHER" id="PTHR42911:SF2">
    <property type="entry name" value="PROHIBITIN FAMILY PROTEIN"/>
    <property type="match status" value="1"/>
</dbReference>
<dbReference type="Pfam" id="PF01145">
    <property type="entry name" value="Band_7"/>
    <property type="match status" value="1"/>
</dbReference>
<evidence type="ECO:0000256" key="2">
    <source>
        <dbReference type="RuleBase" id="RU364113"/>
    </source>
</evidence>
<dbReference type="InterPro" id="IPR001107">
    <property type="entry name" value="Band_7"/>
</dbReference>
<sequence length="323" mass="35863">MTTKRVLSIIGLSVVGILLLVAVFTSWYTVDESEQAVIITFGEAGEPVTESGLHFKMPWPIQKAEVMSKETYSLQFGYDQNAEGEVTSYDKETKMITGDENIVLTDLVVQWKITDPKKFLFNAEDPREMLHDATSASIRSIIGSSLIDDALTSGKAEIEAETRDLLSSLIEEYDIGISVLAVKLQDVELPNEEVRAAFTNVTDARETMNTKINEANKYENQKRNEALGEKSAINSRAEAQKVERVEQATGDVAVFDKLYAEYEGNPEVTKQRLIMETLESVLPDAKLYIMNDDEGTMKYLPLGEMQTVVPPAAEEETEEGGGN</sequence>
<accession>A0A7D7MI76</accession>
<dbReference type="GO" id="GO:0016020">
    <property type="term" value="C:membrane"/>
    <property type="evidence" value="ECO:0007669"/>
    <property type="project" value="UniProtKB-SubCell"/>
</dbReference>
<organism evidence="4 5">
    <name type="scientific">Planococcus maritimus</name>
    <dbReference type="NCBI Taxonomy" id="192421"/>
    <lineage>
        <taxon>Bacteria</taxon>
        <taxon>Bacillati</taxon>
        <taxon>Bacillota</taxon>
        <taxon>Bacilli</taxon>
        <taxon>Bacillales</taxon>
        <taxon>Caryophanaceae</taxon>
        <taxon>Planococcus</taxon>
    </lineage>
</organism>
<dbReference type="SUPFAM" id="SSF117892">
    <property type="entry name" value="Band 7/SPFH domain"/>
    <property type="match status" value="1"/>
</dbReference>
<evidence type="ECO:0000313" key="5">
    <source>
        <dbReference type="Proteomes" id="UP000514716"/>
    </source>
</evidence>
<dbReference type="GO" id="GO:0006508">
    <property type="term" value="P:proteolysis"/>
    <property type="evidence" value="ECO:0007669"/>
    <property type="project" value="UniProtKB-KW"/>
</dbReference>
<keyword evidence="5" id="KW-1185">Reference proteome</keyword>
<proteinExistence type="inferred from homology"/>
<dbReference type="Gene3D" id="3.30.479.30">
    <property type="entry name" value="Band 7 domain"/>
    <property type="match status" value="1"/>
</dbReference>
<dbReference type="CDD" id="cd03404">
    <property type="entry name" value="SPFH_HflK"/>
    <property type="match status" value="1"/>
</dbReference>
<evidence type="ECO:0000313" key="4">
    <source>
        <dbReference type="EMBL" id="QMT18631.1"/>
    </source>
</evidence>
<dbReference type="NCBIfam" id="TIGR01933">
    <property type="entry name" value="hflK"/>
    <property type="match status" value="1"/>
</dbReference>
<dbReference type="EMBL" id="CP059540">
    <property type="protein sequence ID" value="QMT18631.1"/>
    <property type="molecule type" value="Genomic_DNA"/>
</dbReference>
<feature type="transmembrane region" description="Helical" evidence="2">
    <location>
        <begin position="7"/>
        <end position="28"/>
    </location>
</feature>
<keyword evidence="2" id="KW-0472">Membrane</keyword>
<dbReference type="PANTHER" id="PTHR42911">
    <property type="entry name" value="MODULATOR OF FTSH PROTEASE HFLC"/>
    <property type="match status" value="1"/>
</dbReference>
<evidence type="ECO:0000259" key="3">
    <source>
        <dbReference type="SMART" id="SM00244"/>
    </source>
</evidence>
<feature type="domain" description="Band 7" evidence="3">
    <location>
        <begin position="25"/>
        <end position="202"/>
    </location>
</feature>
<name>A0A7D7MI76_PLAMR</name>
<keyword evidence="4" id="KW-0378">Hydrolase</keyword>
<keyword evidence="2" id="KW-0812">Transmembrane</keyword>
<gene>
    <name evidence="4" type="primary">hflK</name>
    <name evidence="4" type="ORF">H1Q58_06625</name>
</gene>
<evidence type="ECO:0000256" key="1">
    <source>
        <dbReference type="ARBA" id="ARBA00006971"/>
    </source>
</evidence>
<comment type="function">
    <text evidence="2">HflC and HflK could encode or regulate a protease.</text>
</comment>
<dbReference type="SMART" id="SM00244">
    <property type="entry name" value="PHB"/>
    <property type="match status" value="1"/>
</dbReference>
<keyword evidence="2" id="KW-1133">Transmembrane helix</keyword>
<protein>
    <recommendedName>
        <fullName evidence="2">Protein HflK</fullName>
    </recommendedName>
</protein>
<dbReference type="InterPro" id="IPR036013">
    <property type="entry name" value="Band_7/SPFH_dom_sf"/>
</dbReference>
<dbReference type="KEGG" id="pdec:H1Q58_06625"/>
<dbReference type="RefSeq" id="WP_068488497.1">
    <property type="nucleotide sequence ID" value="NZ_CP059540.1"/>
</dbReference>
<comment type="similarity">
    <text evidence="1 2">Belongs to the band 7/mec-2 family. HflK subfamily.</text>
</comment>
<reference evidence="4 5" key="1">
    <citation type="submission" date="2020-07" db="EMBL/GenBank/DDBJ databases">
        <title>Screening of a cold-adapted Planococcus bacterium producing protease in traditional shrimp paste and protease identification by genome sequencing.</title>
        <authorList>
            <person name="Gao R."/>
            <person name="Leng W."/>
            <person name="Chu Q."/>
            <person name="Wu X."/>
            <person name="Liu H."/>
            <person name="Li X."/>
        </authorList>
    </citation>
    <scope>NUCLEOTIDE SEQUENCE [LARGE SCALE GENOMIC DNA]</scope>
    <source>
        <strain evidence="4 5">XJ11</strain>
    </source>
</reference>
<dbReference type="Proteomes" id="UP000514716">
    <property type="component" value="Chromosome"/>
</dbReference>
<keyword evidence="4" id="KW-0645">Protease</keyword>
<comment type="subcellular location">
    <subcellularLocation>
        <location evidence="2">Membrane</location>
    </subcellularLocation>
</comment>
<dbReference type="AlphaFoldDB" id="A0A7D7MI76"/>
<dbReference type="InterPro" id="IPR010201">
    <property type="entry name" value="HflK"/>
</dbReference>